<protein>
    <submittedName>
        <fullName evidence="2">Uncharacterized protein</fullName>
    </submittedName>
</protein>
<feature type="region of interest" description="Disordered" evidence="1">
    <location>
        <begin position="15"/>
        <end position="38"/>
    </location>
</feature>
<name>A0A0A9FR26_ARUDO</name>
<sequence>MQIGTDTAACNAAAAEGVGWGGGGGGGGGFEARREKGN</sequence>
<organism evidence="2">
    <name type="scientific">Arundo donax</name>
    <name type="common">Giant reed</name>
    <name type="synonym">Donax arundinaceus</name>
    <dbReference type="NCBI Taxonomy" id="35708"/>
    <lineage>
        <taxon>Eukaryota</taxon>
        <taxon>Viridiplantae</taxon>
        <taxon>Streptophyta</taxon>
        <taxon>Embryophyta</taxon>
        <taxon>Tracheophyta</taxon>
        <taxon>Spermatophyta</taxon>
        <taxon>Magnoliopsida</taxon>
        <taxon>Liliopsida</taxon>
        <taxon>Poales</taxon>
        <taxon>Poaceae</taxon>
        <taxon>PACMAD clade</taxon>
        <taxon>Arundinoideae</taxon>
        <taxon>Arundineae</taxon>
        <taxon>Arundo</taxon>
    </lineage>
</organism>
<reference evidence="2" key="2">
    <citation type="journal article" date="2015" name="Data Brief">
        <title>Shoot transcriptome of the giant reed, Arundo donax.</title>
        <authorList>
            <person name="Barrero R.A."/>
            <person name="Guerrero F.D."/>
            <person name="Moolhuijzen P."/>
            <person name="Goolsby J.A."/>
            <person name="Tidwell J."/>
            <person name="Bellgard S.E."/>
            <person name="Bellgard M.I."/>
        </authorList>
    </citation>
    <scope>NUCLEOTIDE SEQUENCE</scope>
    <source>
        <tissue evidence="2">Shoot tissue taken approximately 20 cm above the soil surface</tissue>
    </source>
</reference>
<evidence type="ECO:0000313" key="2">
    <source>
        <dbReference type="EMBL" id="JAE13679.1"/>
    </source>
</evidence>
<reference evidence="2" key="1">
    <citation type="submission" date="2014-09" db="EMBL/GenBank/DDBJ databases">
        <authorList>
            <person name="Magalhaes I.L.F."/>
            <person name="Oliveira U."/>
            <person name="Santos F.R."/>
            <person name="Vidigal T.H.D.A."/>
            <person name="Brescovit A.D."/>
            <person name="Santos A.J."/>
        </authorList>
    </citation>
    <scope>NUCLEOTIDE SEQUENCE</scope>
    <source>
        <tissue evidence="2">Shoot tissue taken approximately 20 cm above the soil surface</tissue>
    </source>
</reference>
<dbReference type="AlphaFoldDB" id="A0A0A9FR26"/>
<dbReference type="EMBL" id="GBRH01184217">
    <property type="protein sequence ID" value="JAE13679.1"/>
    <property type="molecule type" value="Transcribed_RNA"/>
</dbReference>
<proteinExistence type="predicted"/>
<accession>A0A0A9FR26</accession>
<evidence type="ECO:0000256" key="1">
    <source>
        <dbReference type="SAM" id="MobiDB-lite"/>
    </source>
</evidence>
<feature type="compositionally biased region" description="Gly residues" evidence="1">
    <location>
        <begin position="18"/>
        <end position="30"/>
    </location>
</feature>